<evidence type="ECO:0000256" key="1">
    <source>
        <dbReference type="SAM" id="MobiDB-lite"/>
    </source>
</evidence>
<name>A0ABQ7URZ9_SOLTU</name>
<dbReference type="Proteomes" id="UP000826656">
    <property type="component" value="Unassembled WGS sequence"/>
</dbReference>
<dbReference type="EMBL" id="JAIVGD010000018">
    <property type="protein sequence ID" value="KAH0754637.1"/>
    <property type="molecule type" value="Genomic_DNA"/>
</dbReference>
<protein>
    <submittedName>
        <fullName evidence="2">Uncharacterized protein</fullName>
    </submittedName>
</protein>
<keyword evidence="3" id="KW-1185">Reference proteome</keyword>
<comment type="caution">
    <text evidence="2">The sequence shown here is derived from an EMBL/GenBank/DDBJ whole genome shotgun (WGS) entry which is preliminary data.</text>
</comment>
<proteinExistence type="predicted"/>
<feature type="region of interest" description="Disordered" evidence="1">
    <location>
        <begin position="1"/>
        <end position="112"/>
    </location>
</feature>
<feature type="compositionally biased region" description="Basic and acidic residues" evidence="1">
    <location>
        <begin position="182"/>
        <end position="193"/>
    </location>
</feature>
<feature type="compositionally biased region" description="Acidic residues" evidence="1">
    <location>
        <begin position="70"/>
        <end position="86"/>
    </location>
</feature>
<accession>A0ABQ7URZ9</accession>
<feature type="region of interest" description="Disordered" evidence="1">
    <location>
        <begin position="150"/>
        <end position="193"/>
    </location>
</feature>
<sequence>MNQQVTPWSIDHLIRAVDDEPNEEMEEDPEEDPREPTEEMEGDLEGYSEHDPNHVSAGAPRSIDHLIQAVDDEPNEEIEEDPEEDPREPTKEMEGDSKGYSEHDPNLYNPRDGRVMHMEDEFVPTVEDAHSEYGFIGFDEKEDSQNWEWKIDESPEYHPEPFYDGDDDSEDAPTRSLADSRYNLRSEGKMTDKDEFNTAANIIVPIKNPKSSRSMIDIQNEEKMARMEQELEILREELLQV</sequence>
<evidence type="ECO:0000313" key="3">
    <source>
        <dbReference type="Proteomes" id="UP000826656"/>
    </source>
</evidence>
<feature type="compositionally biased region" description="Basic and acidic residues" evidence="1">
    <location>
        <begin position="150"/>
        <end position="161"/>
    </location>
</feature>
<feature type="compositionally biased region" description="Basic and acidic residues" evidence="1">
    <location>
        <begin position="87"/>
        <end position="112"/>
    </location>
</feature>
<evidence type="ECO:0000313" key="2">
    <source>
        <dbReference type="EMBL" id="KAH0754637.1"/>
    </source>
</evidence>
<reference evidence="2 3" key="1">
    <citation type="journal article" date="2021" name="bioRxiv">
        <title>Chromosome-scale and haplotype-resolved genome assembly of a tetraploid potato cultivar.</title>
        <authorList>
            <person name="Sun H."/>
            <person name="Jiao W.-B."/>
            <person name="Krause K."/>
            <person name="Campoy J.A."/>
            <person name="Goel M."/>
            <person name="Folz-Donahue K."/>
            <person name="Kukat C."/>
            <person name="Huettel B."/>
            <person name="Schneeberger K."/>
        </authorList>
    </citation>
    <scope>NUCLEOTIDE SEQUENCE [LARGE SCALE GENOMIC DNA]</scope>
    <source>
        <strain evidence="2">SolTubOtavaFocal</strain>
        <tissue evidence="2">Leaves</tissue>
    </source>
</reference>
<gene>
    <name evidence="2" type="ORF">KY290_024907</name>
</gene>
<organism evidence="2 3">
    <name type="scientific">Solanum tuberosum</name>
    <name type="common">Potato</name>
    <dbReference type="NCBI Taxonomy" id="4113"/>
    <lineage>
        <taxon>Eukaryota</taxon>
        <taxon>Viridiplantae</taxon>
        <taxon>Streptophyta</taxon>
        <taxon>Embryophyta</taxon>
        <taxon>Tracheophyta</taxon>
        <taxon>Spermatophyta</taxon>
        <taxon>Magnoliopsida</taxon>
        <taxon>eudicotyledons</taxon>
        <taxon>Gunneridae</taxon>
        <taxon>Pentapetalae</taxon>
        <taxon>asterids</taxon>
        <taxon>lamiids</taxon>
        <taxon>Solanales</taxon>
        <taxon>Solanaceae</taxon>
        <taxon>Solanoideae</taxon>
        <taxon>Solaneae</taxon>
        <taxon>Solanum</taxon>
    </lineage>
</organism>
<feature type="compositionally biased region" description="Acidic residues" evidence="1">
    <location>
        <begin position="19"/>
        <end position="46"/>
    </location>
</feature>